<feature type="signal peptide" evidence="1">
    <location>
        <begin position="1"/>
        <end position="28"/>
    </location>
</feature>
<evidence type="ECO:0000313" key="3">
    <source>
        <dbReference type="Proteomes" id="UP001158067"/>
    </source>
</evidence>
<evidence type="ECO:0000313" key="2">
    <source>
        <dbReference type="EMBL" id="SMP42620.1"/>
    </source>
</evidence>
<dbReference type="RefSeq" id="WP_283430994.1">
    <property type="nucleotide sequence ID" value="NZ_FXUG01000001.1"/>
</dbReference>
<name>A0ABY1PQI2_9BACT</name>
<comment type="caution">
    <text evidence="2">The sequence shown here is derived from an EMBL/GenBank/DDBJ whole genome shotgun (WGS) entry which is preliminary data.</text>
</comment>
<sequence>MPVCTAMNRIVLLLAFPLVLAVSPLANAQEEKLELLLDRSPALPNAMGYVNVASLDKLMNDAGMSAGVTQNVDEYWFVSDFDVAKTRPKWEAGYINLKDEIDAEALAKKLGGYVDEISGHDAIWTPGQTYLVPVKDNRLGILRPADRTLLSEWLSGERSYRSSAYLKSQAKPPEDYLSLMLAIDLQDALSPVPMADKLKDNFKSLQSNSPESVASVLASVQGVTVLIGRRGLNECIVRATFSKSPASLELIAADLFAEILERGGTAAPEVRTWKVEIKDNGLALKGPITEATLSGLLGVFSLQNKARQAVALNGSEAGSRTQEEEMAYRSKAYFADVTKIVEQTRKHKSQTTGALAKWNDARARQIAEIGTLNVDPGMIQYGTDVAETLRGNALTVRQGNITGGKTKASQGLSDGYYGGGYGYDYNSSTDYQRVTDAYARGNAYSNYQQALAEIDKMTASVRRTMSDKYQIQF</sequence>
<gene>
    <name evidence="2" type="ORF">SAMN06265222_101813</name>
</gene>
<organism evidence="2 3">
    <name type="scientific">Neorhodopirellula lusitana</name>
    <dbReference type="NCBI Taxonomy" id="445327"/>
    <lineage>
        <taxon>Bacteria</taxon>
        <taxon>Pseudomonadati</taxon>
        <taxon>Planctomycetota</taxon>
        <taxon>Planctomycetia</taxon>
        <taxon>Pirellulales</taxon>
        <taxon>Pirellulaceae</taxon>
        <taxon>Neorhodopirellula</taxon>
    </lineage>
</organism>
<protein>
    <submittedName>
        <fullName evidence="2">Uncharacterized protein</fullName>
    </submittedName>
</protein>
<dbReference type="Proteomes" id="UP001158067">
    <property type="component" value="Unassembled WGS sequence"/>
</dbReference>
<feature type="chain" id="PRO_5045935111" evidence="1">
    <location>
        <begin position="29"/>
        <end position="473"/>
    </location>
</feature>
<keyword evidence="3" id="KW-1185">Reference proteome</keyword>
<evidence type="ECO:0000256" key="1">
    <source>
        <dbReference type="SAM" id="SignalP"/>
    </source>
</evidence>
<proteinExistence type="predicted"/>
<reference evidence="2 3" key="1">
    <citation type="submission" date="2017-05" db="EMBL/GenBank/DDBJ databases">
        <authorList>
            <person name="Varghese N."/>
            <person name="Submissions S."/>
        </authorList>
    </citation>
    <scope>NUCLEOTIDE SEQUENCE [LARGE SCALE GENOMIC DNA]</scope>
    <source>
        <strain evidence="2 3">DSM 25457</strain>
    </source>
</reference>
<accession>A0ABY1PQI2</accession>
<keyword evidence="1" id="KW-0732">Signal</keyword>
<dbReference type="EMBL" id="FXUG01000001">
    <property type="protein sequence ID" value="SMP42620.1"/>
    <property type="molecule type" value="Genomic_DNA"/>
</dbReference>